<dbReference type="EMBL" id="JAWLKE010000003">
    <property type="protein sequence ID" value="MDV6230810.1"/>
    <property type="molecule type" value="Genomic_DNA"/>
</dbReference>
<dbReference type="RefSeq" id="WP_317548204.1">
    <property type="nucleotide sequence ID" value="NZ_JAWLKE010000003.1"/>
</dbReference>
<keyword evidence="8" id="KW-0594">Phospholipid biosynthesis</keyword>
<evidence type="ECO:0000256" key="4">
    <source>
        <dbReference type="ARBA" id="ARBA00022857"/>
    </source>
</evidence>
<sequence length="466" mass="48476">MSRPQTVGATTDTAHYLAQIGIDHAASTLRTLVSAPGALAELNSVLAELDASGTAVILHDGTPISVGSRDVLAEIESTVARHFTAKVSVPNHRHGTVVLDETTVDGSTAASAGCAAIVAVGGGTIVDLGKVLSHRHGVPLVVIQTCASVNGFSDPLSVLVRSGTKSTVPTAWPVALLIDHDVVAHAPAALTRAGFGDAAAIWCAPADWYLACTLGMDTEFDSDVLAVIGAAAERLRDAPSLTELDLEALLDTLTYGGLGIGVTGTTAVVSGCEHLISHLIDMAAVARGTDHDLHGAQVGVAAVISAALWESAIESFDALAIDVDDAVTPIPDLESSVIGAWESIDPSGRVGAACARNVATKMDRWSSASSELDDFVANWPDHRRALVALLRPAADIAADLAAIGAPTRFSQLTPPVDRETVRWIMRTLPLMRDRFTLCDALLVSGRWTDEFIDRVLHRAAESGGGL</sequence>
<dbReference type="Pfam" id="PF13685">
    <property type="entry name" value="Fe-ADH_2"/>
    <property type="match status" value="1"/>
</dbReference>
<organism evidence="10 11">
    <name type="scientific">Rhodococcus cercidiphylli</name>
    <dbReference type="NCBI Taxonomy" id="489916"/>
    <lineage>
        <taxon>Bacteria</taxon>
        <taxon>Bacillati</taxon>
        <taxon>Actinomycetota</taxon>
        <taxon>Actinomycetes</taxon>
        <taxon>Mycobacteriales</taxon>
        <taxon>Nocardiaceae</taxon>
        <taxon>Rhodococcus</taxon>
    </lineage>
</organism>
<reference evidence="10 11" key="1">
    <citation type="submission" date="2023-10" db="EMBL/GenBank/DDBJ databases">
        <title>Development of a sustainable strategy for remediation of hydrocarbon-contaminated territories based on the waste exchange concept.</title>
        <authorList>
            <person name="Krivoruchko A."/>
        </authorList>
    </citation>
    <scope>NUCLEOTIDE SEQUENCE [LARGE SCALE GENOMIC DNA]</scope>
    <source>
        <strain evidence="10 11">IEGM 1322</strain>
    </source>
</reference>
<evidence type="ECO:0000313" key="11">
    <source>
        <dbReference type="Proteomes" id="UP001185899"/>
    </source>
</evidence>
<proteinExistence type="predicted"/>
<dbReference type="InterPro" id="IPR016205">
    <property type="entry name" value="Glycerol_DH"/>
</dbReference>
<evidence type="ECO:0000256" key="6">
    <source>
        <dbReference type="ARBA" id="ARBA00023027"/>
    </source>
</evidence>
<keyword evidence="7" id="KW-0443">Lipid metabolism</keyword>
<dbReference type="Gene3D" id="3.40.50.1970">
    <property type="match status" value="1"/>
</dbReference>
<dbReference type="InterPro" id="IPR032837">
    <property type="entry name" value="G1PDH"/>
</dbReference>
<keyword evidence="3" id="KW-0479">Metal-binding</keyword>
<keyword evidence="5" id="KW-0560">Oxidoreductase</keyword>
<keyword evidence="11" id="KW-1185">Reference proteome</keyword>
<evidence type="ECO:0000313" key="10">
    <source>
        <dbReference type="EMBL" id="MDV6230810.1"/>
    </source>
</evidence>
<keyword evidence="9" id="KW-1208">Phospholipid metabolism</keyword>
<dbReference type="SUPFAM" id="SSF56796">
    <property type="entry name" value="Dehydroquinate synthase-like"/>
    <property type="match status" value="1"/>
</dbReference>
<accession>A0ABU4AX49</accession>
<protein>
    <submittedName>
        <fullName evidence="10">Iron-containing alcohol dehydrogenase</fullName>
    </submittedName>
</protein>
<evidence type="ECO:0000256" key="2">
    <source>
        <dbReference type="ARBA" id="ARBA00022516"/>
    </source>
</evidence>
<evidence type="ECO:0000256" key="3">
    <source>
        <dbReference type="ARBA" id="ARBA00022723"/>
    </source>
</evidence>
<evidence type="ECO:0000256" key="5">
    <source>
        <dbReference type="ARBA" id="ARBA00023002"/>
    </source>
</evidence>
<dbReference type="PANTHER" id="PTHR43616">
    <property type="entry name" value="GLYCEROL DEHYDROGENASE"/>
    <property type="match status" value="1"/>
</dbReference>
<comment type="caution">
    <text evidence="10">The sequence shown here is derived from an EMBL/GenBank/DDBJ whole genome shotgun (WGS) entry which is preliminary data.</text>
</comment>
<name>A0ABU4AX49_9NOCA</name>
<keyword evidence="4" id="KW-0521">NADP</keyword>
<dbReference type="Proteomes" id="UP001185899">
    <property type="component" value="Unassembled WGS sequence"/>
</dbReference>
<evidence type="ECO:0000256" key="7">
    <source>
        <dbReference type="ARBA" id="ARBA00023098"/>
    </source>
</evidence>
<gene>
    <name evidence="10" type="ORF">R3P95_09640</name>
</gene>
<dbReference type="Gene3D" id="1.20.1090.10">
    <property type="entry name" value="Dehydroquinate synthase-like - alpha domain"/>
    <property type="match status" value="1"/>
</dbReference>
<keyword evidence="1" id="KW-0963">Cytoplasm</keyword>
<keyword evidence="6" id="KW-0520">NAD</keyword>
<evidence type="ECO:0000256" key="9">
    <source>
        <dbReference type="ARBA" id="ARBA00023264"/>
    </source>
</evidence>
<keyword evidence="2" id="KW-0444">Lipid biosynthesis</keyword>
<evidence type="ECO:0000256" key="1">
    <source>
        <dbReference type="ARBA" id="ARBA00022490"/>
    </source>
</evidence>
<evidence type="ECO:0000256" key="8">
    <source>
        <dbReference type="ARBA" id="ARBA00023209"/>
    </source>
</evidence>
<dbReference type="PANTHER" id="PTHR43616:SF5">
    <property type="entry name" value="GLYCEROL DEHYDROGENASE 1"/>
    <property type="match status" value="1"/>
</dbReference>